<feature type="region of interest" description="Disordered" evidence="1">
    <location>
        <begin position="123"/>
        <end position="145"/>
    </location>
</feature>
<evidence type="ECO:0000256" key="1">
    <source>
        <dbReference type="SAM" id="MobiDB-lite"/>
    </source>
</evidence>
<proteinExistence type="predicted"/>
<feature type="compositionally biased region" description="Basic residues" evidence="1">
    <location>
        <begin position="189"/>
        <end position="198"/>
    </location>
</feature>
<accession>A0A7S3DTU8</accession>
<protein>
    <submittedName>
        <fullName evidence="2">Uncharacterized protein</fullName>
    </submittedName>
</protein>
<feature type="compositionally biased region" description="Low complexity" evidence="1">
    <location>
        <begin position="84"/>
        <end position="96"/>
    </location>
</feature>
<feature type="compositionally biased region" description="Basic and acidic residues" evidence="1">
    <location>
        <begin position="176"/>
        <end position="186"/>
    </location>
</feature>
<dbReference type="AlphaFoldDB" id="A0A7S3DTU8"/>
<feature type="region of interest" description="Disordered" evidence="1">
    <location>
        <begin position="362"/>
        <end position="384"/>
    </location>
</feature>
<feature type="compositionally biased region" description="Polar residues" evidence="1">
    <location>
        <begin position="362"/>
        <end position="373"/>
    </location>
</feature>
<evidence type="ECO:0000313" key="2">
    <source>
        <dbReference type="EMBL" id="CAD9980181.1"/>
    </source>
</evidence>
<name>A0A7S3DTU8_9STRA</name>
<sequence>MNRPQSNHKFQNWFLSMIKPCRRKAFDTTDENSALNTSHHSYTSNTSSMPSSYINEKSRPPLTRASSSSSTINKSKRKKKQRSSSHNNTHSTNSTTPPRMPNRTFSPLKRQDSLQLVTMHLNQNNPDRLDHSSHSGSPTELEDISCNSDSSSLLIREVKPAEAPHSPKKEVVRMLRKSSSDRDLMQRQKSFRKSHSARRLLDTKQEEKHVRFKVSKKSGKIRRKVEKFEKCDAADVWWNHEEMLSFRQDCIAVVEDYQQNPDYMFALAILYQYSQEPQLVMDDDIQKASTFMATRGLGAAARGLEMHIGQVADAYVAEHAASVVQLSLQAPTTSSQIRKQSRIISKASQEFAYAMGEFDAQEASNAYTQTPQDPNEEEEAEKEN</sequence>
<feature type="compositionally biased region" description="Basic residues" evidence="1">
    <location>
        <begin position="74"/>
        <end position="83"/>
    </location>
</feature>
<feature type="region of interest" description="Disordered" evidence="1">
    <location>
        <begin position="29"/>
        <end position="106"/>
    </location>
</feature>
<organism evidence="2">
    <name type="scientific">Entomoneis paludosa</name>
    <dbReference type="NCBI Taxonomy" id="265537"/>
    <lineage>
        <taxon>Eukaryota</taxon>
        <taxon>Sar</taxon>
        <taxon>Stramenopiles</taxon>
        <taxon>Ochrophyta</taxon>
        <taxon>Bacillariophyta</taxon>
        <taxon>Bacillariophyceae</taxon>
        <taxon>Bacillariophycidae</taxon>
        <taxon>Entomoneidaceae</taxon>
        <taxon>Entomoneis</taxon>
    </lineage>
</organism>
<gene>
    <name evidence="2" type="ORF">APAL1065_LOCUS19367</name>
</gene>
<reference evidence="2" key="1">
    <citation type="submission" date="2021-01" db="EMBL/GenBank/DDBJ databases">
        <authorList>
            <person name="Corre E."/>
            <person name="Pelletier E."/>
            <person name="Niang G."/>
            <person name="Scheremetjew M."/>
            <person name="Finn R."/>
            <person name="Kale V."/>
            <person name="Holt S."/>
            <person name="Cochrane G."/>
            <person name="Meng A."/>
            <person name="Brown T."/>
            <person name="Cohen L."/>
        </authorList>
    </citation>
    <scope>NUCLEOTIDE SEQUENCE</scope>
    <source>
        <strain evidence="2">CCMP125</strain>
    </source>
</reference>
<dbReference type="EMBL" id="HBHT01028855">
    <property type="protein sequence ID" value="CAD9980181.1"/>
    <property type="molecule type" value="Transcribed_RNA"/>
</dbReference>
<feature type="compositionally biased region" description="Low complexity" evidence="1">
    <location>
        <begin position="36"/>
        <end position="53"/>
    </location>
</feature>
<feature type="region of interest" description="Disordered" evidence="1">
    <location>
        <begin position="176"/>
        <end position="198"/>
    </location>
</feature>
<feature type="compositionally biased region" description="Acidic residues" evidence="1">
    <location>
        <begin position="374"/>
        <end position="384"/>
    </location>
</feature>